<proteinExistence type="predicted"/>
<dbReference type="OrthoDB" id="9859464at2"/>
<sequence length="48" mass="5842">MNVPRCHTADTILMNHYNKMHIKQVLELKKARHHFEFDISLHINKRTM</sequence>
<dbReference type="PATRIC" id="fig|176280.10.peg.368"/>
<accession>A0A0H2VEV4</accession>
<gene>
    <name evidence="1" type="ordered locus">SE_0394</name>
</gene>
<organism evidence="1 2">
    <name type="scientific">Staphylococcus epidermidis (strain ATCC 12228 / FDA PCI 1200)</name>
    <dbReference type="NCBI Taxonomy" id="176280"/>
    <lineage>
        <taxon>Bacteria</taxon>
        <taxon>Bacillati</taxon>
        <taxon>Bacillota</taxon>
        <taxon>Bacilli</taxon>
        <taxon>Bacillales</taxon>
        <taxon>Staphylococcaceae</taxon>
        <taxon>Staphylococcus</taxon>
    </lineage>
</organism>
<reference evidence="1 2" key="1">
    <citation type="journal article" date="2003" name="Mol. Microbiol.">
        <title>Genome-based analysis of virulence genes in a non-biofilm-forming Staphylococcus epidermidis strain (ATCC 12228).</title>
        <authorList>
            <person name="Zhang Y.Q."/>
            <person name="Ren S.X."/>
            <person name="Li H.L."/>
            <person name="Wang Y.X."/>
            <person name="Fu G."/>
            <person name="Yang J."/>
            <person name="Qin Z.Q."/>
            <person name="Miao Y.G."/>
            <person name="Wang W.Y."/>
            <person name="Chen R.S."/>
            <person name="Shen Y."/>
            <person name="Chen Z."/>
            <person name="Yuan Z.H."/>
            <person name="Zhao G.P."/>
            <person name="Qu D."/>
            <person name="Danchin A."/>
            <person name="Wen Y.M."/>
        </authorList>
    </citation>
    <scope>NUCLEOTIDE SEQUENCE [LARGE SCALE GENOMIC DNA]</scope>
    <source>
        <strain evidence="2">ATCC 12228 / FDA PCI 1200</strain>
    </source>
</reference>
<name>A0A0H2VEV4_STAES</name>
<dbReference type="KEGG" id="sep:SE_0394"/>
<dbReference type="AlphaFoldDB" id="A0A0H2VEV4"/>
<dbReference type="HOGENOM" id="CLU_216477_0_0_9"/>
<dbReference type="Proteomes" id="UP000001411">
    <property type="component" value="Chromosome"/>
</dbReference>
<evidence type="ECO:0000313" key="1">
    <source>
        <dbReference type="EMBL" id="AAO03991.1"/>
    </source>
</evidence>
<evidence type="ECO:0000313" key="2">
    <source>
        <dbReference type="Proteomes" id="UP000001411"/>
    </source>
</evidence>
<protein>
    <submittedName>
        <fullName evidence="1">Uncharacterized protein</fullName>
    </submittedName>
</protein>
<dbReference type="EMBL" id="AE015929">
    <property type="protein sequence ID" value="AAO03991.1"/>
    <property type="molecule type" value="Genomic_DNA"/>
</dbReference>